<sequence length="123" mass="12810">MRYLIQLAIPLMVVIATAVAAPPPEMTAAGLQSAVEGSALTYLAYSAPHWIWLAITGYLEISDTSCLGGLSGLNVLLTCVALIVLFSASHEAANGWLIYFLGTPIAAAIGAVVAKRFGFLASE</sequence>
<name>A0A1T1AU94_RHOFE</name>
<gene>
    <name evidence="3" type="ORF">RF819_13390</name>
</gene>
<organism evidence="3 4">
    <name type="scientific">Rhodoferax fermentans</name>
    <dbReference type="NCBI Taxonomy" id="28066"/>
    <lineage>
        <taxon>Bacteria</taxon>
        <taxon>Pseudomonadati</taxon>
        <taxon>Pseudomonadota</taxon>
        <taxon>Betaproteobacteria</taxon>
        <taxon>Burkholderiales</taxon>
        <taxon>Comamonadaceae</taxon>
        <taxon>Rhodoferax</taxon>
    </lineage>
</organism>
<dbReference type="EMBL" id="MTJN01000002">
    <property type="protein sequence ID" value="OOV07593.1"/>
    <property type="molecule type" value="Genomic_DNA"/>
</dbReference>
<feature type="transmembrane region" description="Helical" evidence="1">
    <location>
        <begin position="39"/>
        <end position="59"/>
    </location>
</feature>
<reference evidence="3 4" key="1">
    <citation type="submission" date="2017-01" db="EMBL/GenBank/DDBJ databases">
        <title>Genome sequencing of Rhodoferax fermentans JCM 7819.</title>
        <authorList>
            <person name="Kim Y.J."/>
            <person name="Farh M.E.-A."/>
            <person name="Yang D.-C."/>
        </authorList>
    </citation>
    <scope>NUCLEOTIDE SEQUENCE [LARGE SCALE GENOMIC DNA]</scope>
    <source>
        <strain evidence="3 4">JCM 7819</strain>
    </source>
</reference>
<evidence type="ECO:0000313" key="4">
    <source>
        <dbReference type="Proteomes" id="UP000190750"/>
    </source>
</evidence>
<accession>A0A1T1AU94</accession>
<dbReference type="STRING" id="28066.RF819_13390"/>
<keyword evidence="1" id="KW-1133">Transmembrane helix</keyword>
<feature type="chain" id="PRO_5012413684" evidence="2">
    <location>
        <begin position="21"/>
        <end position="123"/>
    </location>
</feature>
<evidence type="ECO:0000256" key="1">
    <source>
        <dbReference type="SAM" id="Phobius"/>
    </source>
</evidence>
<comment type="caution">
    <text evidence="3">The sequence shown here is derived from an EMBL/GenBank/DDBJ whole genome shotgun (WGS) entry which is preliminary data.</text>
</comment>
<dbReference type="AlphaFoldDB" id="A0A1T1AU94"/>
<keyword evidence="1" id="KW-0812">Transmembrane</keyword>
<keyword evidence="4" id="KW-1185">Reference proteome</keyword>
<evidence type="ECO:0000313" key="3">
    <source>
        <dbReference type="EMBL" id="OOV07593.1"/>
    </source>
</evidence>
<feature type="transmembrane region" description="Helical" evidence="1">
    <location>
        <begin position="71"/>
        <end position="90"/>
    </location>
</feature>
<keyword evidence="2" id="KW-0732">Signal</keyword>
<protein>
    <submittedName>
        <fullName evidence="3">Uncharacterized protein</fullName>
    </submittedName>
</protein>
<feature type="transmembrane region" description="Helical" evidence="1">
    <location>
        <begin position="96"/>
        <end position="114"/>
    </location>
</feature>
<keyword evidence="1" id="KW-0472">Membrane</keyword>
<dbReference type="Proteomes" id="UP000190750">
    <property type="component" value="Unassembled WGS sequence"/>
</dbReference>
<evidence type="ECO:0000256" key="2">
    <source>
        <dbReference type="SAM" id="SignalP"/>
    </source>
</evidence>
<proteinExistence type="predicted"/>
<dbReference type="RefSeq" id="WP_078365444.1">
    <property type="nucleotide sequence ID" value="NZ_MTJN01000002.1"/>
</dbReference>
<feature type="signal peptide" evidence="2">
    <location>
        <begin position="1"/>
        <end position="20"/>
    </location>
</feature>